<proteinExistence type="predicted"/>
<accession>A0ABT3RLC0</accession>
<evidence type="ECO:0000256" key="1">
    <source>
        <dbReference type="SAM" id="SignalP"/>
    </source>
</evidence>
<sequence>MRATLKQLILLLLPLLSLTAKAQQASGVQQVQVLLADEQVRVVHSQPYYAAGERLWFKAFLNKSSSTPPSRALYVELLDKQEKLILRQRLMLTAGVASGDILLPENLPSGAYTLLATTNWIRNYSKGQQYREQLLIVNAREVQGLRGELTSQENKPMHVQFFPEGGSLVAGVDSKMTVAVTNMAGVGQVASGSITSSEGDTVASFRTDDTGLALLRFKPEGQEQYQVQVQAQGYSPKQVNFPESKQNGLALAVERQAEDELLVRVTNPSSWRYTLVAEAGGKVYFSKQGNSSEVVVVPWQAKAGEAVRLLLLNPGGLVEAEQKVLRHQGAATLSITPDRQQYSPRQLVTVAIQAANGPGKPAEADLAVAVTSIKPGFAMPLATHSAAWGGAEDGQAFVSVPDHELWERLVSGKTDMVYSHESLVDAFVKEGIDEPYEGTDFSTAIDTAFVQALPESVVNYALQHQNRERVNEAYGLTEPHATAPVATLPADRVYRLDEYVTFNSVEEAIREATTNLRLSKKKDRYVVRLLYVRPGVKRMMKGEPIYLIDGVVVKSMEEILALDLNDIASFELAWMEESLYAGNLGFVAENGMFAVYTKSGEARERLKEKGYPVLFGQYNRPKEFVPASFSETESIKSAPDFRQLVYWEPQLQLNADGTASFSFLTSDETGTFVIKVQGQTAEGVPVKGETEFQVSLVK</sequence>
<name>A0ABT3RLC0_9BACT</name>
<evidence type="ECO:0000313" key="3">
    <source>
        <dbReference type="Proteomes" id="UP001207228"/>
    </source>
</evidence>
<dbReference type="EMBL" id="JAPFQO010000015">
    <property type="protein sequence ID" value="MCX2742087.1"/>
    <property type="molecule type" value="Genomic_DNA"/>
</dbReference>
<comment type="caution">
    <text evidence="2">The sequence shown here is derived from an EMBL/GenBank/DDBJ whole genome shotgun (WGS) entry which is preliminary data.</text>
</comment>
<keyword evidence="3" id="KW-1185">Reference proteome</keyword>
<feature type="chain" id="PRO_5045447073" description="MG2 domain-containing protein" evidence="1">
    <location>
        <begin position="23"/>
        <end position="698"/>
    </location>
</feature>
<evidence type="ECO:0000313" key="2">
    <source>
        <dbReference type="EMBL" id="MCX2742087.1"/>
    </source>
</evidence>
<reference evidence="2 3" key="1">
    <citation type="submission" date="2022-11" db="EMBL/GenBank/DDBJ databases">
        <title>The characterization of three novel Bacteroidetes species and genomic analysis of their roles in tidal elemental geochemical cycles.</title>
        <authorList>
            <person name="Ma K.-J."/>
        </authorList>
    </citation>
    <scope>NUCLEOTIDE SEQUENCE [LARGE SCALE GENOMIC DNA]</scope>
    <source>
        <strain evidence="2 3">M82</strain>
    </source>
</reference>
<dbReference type="RefSeq" id="WP_266054320.1">
    <property type="nucleotide sequence ID" value="NZ_JAPFQO010000015.1"/>
</dbReference>
<dbReference type="Gene3D" id="2.60.40.1930">
    <property type="match status" value="1"/>
</dbReference>
<gene>
    <name evidence="2" type="ORF">OO017_19170</name>
</gene>
<evidence type="ECO:0008006" key="4">
    <source>
        <dbReference type="Google" id="ProtNLM"/>
    </source>
</evidence>
<organism evidence="2 3">
    <name type="scientific">Pontibacter anaerobius</name>
    <dbReference type="NCBI Taxonomy" id="2993940"/>
    <lineage>
        <taxon>Bacteria</taxon>
        <taxon>Pseudomonadati</taxon>
        <taxon>Bacteroidota</taxon>
        <taxon>Cytophagia</taxon>
        <taxon>Cytophagales</taxon>
        <taxon>Hymenobacteraceae</taxon>
        <taxon>Pontibacter</taxon>
    </lineage>
</organism>
<protein>
    <recommendedName>
        <fullName evidence="4">MG2 domain-containing protein</fullName>
    </recommendedName>
</protein>
<dbReference type="Proteomes" id="UP001207228">
    <property type="component" value="Unassembled WGS sequence"/>
</dbReference>
<keyword evidence="1" id="KW-0732">Signal</keyword>
<feature type="signal peptide" evidence="1">
    <location>
        <begin position="1"/>
        <end position="22"/>
    </location>
</feature>